<dbReference type="Proteomes" id="UP000053095">
    <property type="component" value="Unassembled WGS sequence"/>
</dbReference>
<protein>
    <submittedName>
        <fullName evidence="2">Uncharacterized protein</fullName>
    </submittedName>
</protein>
<name>A0A6N4SLX4_TALPI</name>
<evidence type="ECO:0000313" key="3">
    <source>
        <dbReference type="Proteomes" id="UP000053095"/>
    </source>
</evidence>
<feature type="region of interest" description="Disordered" evidence="1">
    <location>
        <begin position="1"/>
        <end position="21"/>
    </location>
</feature>
<reference evidence="3" key="1">
    <citation type="journal article" date="2015" name="Genome Announc.">
        <title>Draft genome sequence of Talaromyces cellulolyticus strain Y-94, a source of lignocellulosic biomass-degrading enzymes.</title>
        <authorList>
            <person name="Fujii T."/>
            <person name="Koike H."/>
            <person name="Sawayama S."/>
            <person name="Yano S."/>
            <person name="Inoue H."/>
        </authorList>
    </citation>
    <scope>NUCLEOTIDE SEQUENCE [LARGE SCALE GENOMIC DNA]</scope>
    <source>
        <strain evidence="3">Y-94</strain>
    </source>
</reference>
<dbReference type="AlphaFoldDB" id="A0A6N4SLX4"/>
<feature type="compositionally biased region" description="Polar residues" evidence="1">
    <location>
        <begin position="1"/>
        <end position="10"/>
    </location>
</feature>
<feature type="compositionally biased region" description="Polar residues" evidence="1">
    <location>
        <begin position="43"/>
        <end position="66"/>
    </location>
</feature>
<comment type="caution">
    <text evidence="2">The sequence shown here is derived from an EMBL/GenBank/DDBJ whole genome shotgun (WGS) entry which is preliminary data.</text>
</comment>
<accession>A0A6N4SLX4</accession>
<gene>
    <name evidence="2" type="ORF">TCE0_039r13291</name>
</gene>
<evidence type="ECO:0000313" key="2">
    <source>
        <dbReference type="EMBL" id="GAM40722.1"/>
    </source>
</evidence>
<organism evidence="2 3">
    <name type="scientific">Talaromyces pinophilus</name>
    <name type="common">Penicillium pinophilum</name>
    <dbReference type="NCBI Taxonomy" id="128442"/>
    <lineage>
        <taxon>Eukaryota</taxon>
        <taxon>Fungi</taxon>
        <taxon>Dikarya</taxon>
        <taxon>Ascomycota</taxon>
        <taxon>Pezizomycotina</taxon>
        <taxon>Eurotiomycetes</taxon>
        <taxon>Eurotiomycetidae</taxon>
        <taxon>Eurotiales</taxon>
        <taxon>Trichocomaceae</taxon>
        <taxon>Talaromyces</taxon>
        <taxon>Talaromyces sect. Talaromyces</taxon>
    </lineage>
</organism>
<dbReference type="EMBL" id="DF933835">
    <property type="protein sequence ID" value="GAM40722.1"/>
    <property type="molecule type" value="Genomic_DNA"/>
</dbReference>
<keyword evidence="3" id="KW-1185">Reference proteome</keyword>
<sequence length="66" mass="6986">MGPCNSSHPKSQPAKAAGGSTQELLQLATRAVLPQHKADLNIPANSSIRHINPLSHKQASRPQAAR</sequence>
<feature type="region of interest" description="Disordered" evidence="1">
    <location>
        <begin position="42"/>
        <end position="66"/>
    </location>
</feature>
<proteinExistence type="predicted"/>
<evidence type="ECO:0000256" key="1">
    <source>
        <dbReference type="SAM" id="MobiDB-lite"/>
    </source>
</evidence>